<protein>
    <submittedName>
        <fullName evidence="8">Major facilitator superfamily domain-containing protein</fullName>
    </submittedName>
</protein>
<evidence type="ECO:0000256" key="2">
    <source>
        <dbReference type="ARBA" id="ARBA00022448"/>
    </source>
</evidence>
<evidence type="ECO:0000313" key="9">
    <source>
        <dbReference type="Proteomes" id="UP000193560"/>
    </source>
</evidence>
<feature type="transmembrane region" description="Helical" evidence="6">
    <location>
        <begin position="215"/>
        <end position="235"/>
    </location>
</feature>
<dbReference type="Pfam" id="PF07690">
    <property type="entry name" value="MFS_1"/>
    <property type="match status" value="1"/>
</dbReference>
<feature type="transmembrane region" description="Helical" evidence="6">
    <location>
        <begin position="73"/>
        <end position="95"/>
    </location>
</feature>
<dbReference type="InterPro" id="IPR020846">
    <property type="entry name" value="MFS_dom"/>
</dbReference>
<feature type="transmembrane region" description="Helical" evidence="6">
    <location>
        <begin position="266"/>
        <end position="287"/>
    </location>
</feature>
<evidence type="ECO:0000256" key="1">
    <source>
        <dbReference type="ARBA" id="ARBA00004141"/>
    </source>
</evidence>
<dbReference type="InterPro" id="IPR036259">
    <property type="entry name" value="MFS_trans_sf"/>
</dbReference>
<gene>
    <name evidence="8" type="ORF">BCR42DRAFT_335989</name>
</gene>
<keyword evidence="2" id="KW-0813">Transport</keyword>
<comment type="caution">
    <text evidence="8">The sequence shown here is derived from an EMBL/GenBank/DDBJ whole genome shotgun (WGS) entry which is preliminary data.</text>
</comment>
<feature type="transmembrane region" description="Helical" evidence="6">
    <location>
        <begin position="107"/>
        <end position="130"/>
    </location>
</feature>
<sequence length="309" mass="33712">MPALVTIQNAFGTNDTTMNATLSAFTFTIAVCPIFWSALGDAYGRRRVYLISFCIAIIGAIGCAVSVNIGMFVAFRIVSAMGSSSVMSMGAGTIADTFHPSERGMAFAMYATGPLLGPALGPIIGGYLNIGLGWRSNLAFVAIYGVVIWVCILCFLPETARPPATLPGQLPVKRKMRNPFTALVYFKYLNISLSILFLFFYLVNTTYTRTLTLQYHLDTGTVGLCYLPLAFGAMIGNQFGGRLSDYIYNKRVAAAGDNQTYPEMRISGVVIALSVLLACCGYVSYGWCVEKNVHYAYVLVSIFFCKYMF</sequence>
<evidence type="ECO:0000256" key="4">
    <source>
        <dbReference type="ARBA" id="ARBA00022989"/>
    </source>
</evidence>
<keyword evidence="9" id="KW-1185">Reference proteome</keyword>
<dbReference type="PANTHER" id="PTHR23502">
    <property type="entry name" value="MAJOR FACILITATOR SUPERFAMILY"/>
    <property type="match status" value="1"/>
</dbReference>
<dbReference type="GO" id="GO:0022857">
    <property type="term" value="F:transmembrane transporter activity"/>
    <property type="evidence" value="ECO:0007669"/>
    <property type="project" value="InterPro"/>
</dbReference>
<dbReference type="PROSITE" id="PS50850">
    <property type="entry name" value="MFS"/>
    <property type="match status" value="1"/>
</dbReference>
<keyword evidence="5 6" id="KW-0472">Membrane</keyword>
<evidence type="ECO:0000313" key="8">
    <source>
        <dbReference type="EMBL" id="ORZ08135.1"/>
    </source>
</evidence>
<reference evidence="8 9" key="1">
    <citation type="submission" date="2016-07" db="EMBL/GenBank/DDBJ databases">
        <title>Pervasive Adenine N6-methylation of Active Genes in Fungi.</title>
        <authorList>
            <consortium name="DOE Joint Genome Institute"/>
            <person name="Mondo S.J."/>
            <person name="Dannebaum R.O."/>
            <person name="Kuo R.C."/>
            <person name="Labutti K."/>
            <person name="Haridas S."/>
            <person name="Kuo A."/>
            <person name="Salamov A."/>
            <person name="Ahrendt S.R."/>
            <person name="Lipzen A."/>
            <person name="Sullivan W."/>
            <person name="Andreopoulos W.B."/>
            <person name="Clum A."/>
            <person name="Lindquist E."/>
            <person name="Daum C."/>
            <person name="Ramamoorthy G.K."/>
            <person name="Gryganskyi A."/>
            <person name="Culley D."/>
            <person name="Magnuson J.K."/>
            <person name="James T.Y."/>
            <person name="O'Malley M.A."/>
            <person name="Stajich J.E."/>
            <person name="Spatafora J.W."/>
            <person name="Visel A."/>
            <person name="Grigoriev I.V."/>
        </authorList>
    </citation>
    <scope>NUCLEOTIDE SEQUENCE [LARGE SCALE GENOMIC DNA]</scope>
    <source>
        <strain evidence="8 9">NRRL 1336</strain>
    </source>
</reference>
<organism evidence="8 9">
    <name type="scientific">Absidia repens</name>
    <dbReference type="NCBI Taxonomy" id="90262"/>
    <lineage>
        <taxon>Eukaryota</taxon>
        <taxon>Fungi</taxon>
        <taxon>Fungi incertae sedis</taxon>
        <taxon>Mucoromycota</taxon>
        <taxon>Mucoromycotina</taxon>
        <taxon>Mucoromycetes</taxon>
        <taxon>Mucorales</taxon>
        <taxon>Cunninghamellaceae</taxon>
        <taxon>Absidia</taxon>
    </lineage>
</organism>
<dbReference type="Proteomes" id="UP000193560">
    <property type="component" value="Unassembled WGS sequence"/>
</dbReference>
<dbReference type="EMBL" id="MCGE01000032">
    <property type="protein sequence ID" value="ORZ08135.1"/>
    <property type="molecule type" value="Genomic_DNA"/>
</dbReference>
<feature type="transmembrane region" description="Helical" evidence="6">
    <location>
        <begin position="20"/>
        <end position="39"/>
    </location>
</feature>
<keyword evidence="3 6" id="KW-0812">Transmembrane</keyword>
<evidence type="ECO:0000259" key="7">
    <source>
        <dbReference type="PROSITE" id="PS50850"/>
    </source>
</evidence>
<dbReference type="PANTHER" id="PTHR23502:SF51">
    <property type="entry name" value="QUINIDINE RESISTANCE PROTEIN 1-RELATED"/>
    <property type="match status" value="1"/>
</dbReference>
<dbReference type="AlphaFoldDB" id="A0A1X2I2Q9"/>
<name>A0A1X2I2Q9_9FUNG</name>
<dbReference type="SUPFAM" id="SSF103473">
    <property type="entry name" value="MFS general substrate transporter"/>
    <property type="match status" value="1"/>
</dbReference>
<feature type="domain" description="Major facilitator superfamily (MFS) profile" evidence="7">
    <location>
        <begin position="1"/>
        <end position="309"/>
    </location>
</feature>
<dbReference type="STRING" id="90262.A0A1X2I2Q9"/>
<dbReference type="InterPro" id="IPR011701">
    <property type="entry name" value="MFS"/>
</dbReference>
<dbReference type="OrthoDB" id="440553at2759"/>
<evidence type="ECO:0000256" key="5">
    <source>
        <dbReference type="ARBA" id="ARBA00023136"/>
    </source>
</evidence>
<feature type="transmembrane region" description="Helical" evidence="6">
    <location>
        <begin position="136"/>
        <end position="156"/>
    </location>
</feature>
<feature type="transmembrane region" description="Helical" evidence="6">
    <location>
        <begin position="48"/>
        <end position="67"/>
    </location>
</feature>
<evidence type="ECO:0000256" key="6">
    <source>
        <dbReference type="SAM" id="Phobius"/>
    </source>
</evidence>
<dbReference type="Gene3D" id="1.20.1720.10">
    <property type="entry name" value="Multidrug resistance protein D"/>
    <property type="match status" value="1"/>
</dbReference>
<proteinExistence type="predicted"/>
<dbReference type="GO" id="GO:0005886">
    <property type="term" value="C:plasma membrane"/>
    <property type="evidence" value="ECO:0007669"/>
    <property type="project" value="TreeGrafter"/>
</dbReference>
<accession>A0A1X2I2Q9</accession>
<keyword evidence="4 6" id="KW-1133">Transmembrane helix</keyword>
<evidence type="ECO:0000256" key="3">
    <source>
        <dbReference type="ARBA" id="ARBA00022692"/>
    </source>
</evidence>
<comment type="subcellular location">
    <subcellularLocation>
        <location evidence="1">Membrane</location>
        <topology evidence="1">Multi-pass membrane protein</topology>
    </subcellularLocation>
</comment>
<feature type="transmembrane region" description="Helical" evidence="6">
    <location>
        <begin position="183"/>
        <end position="203"/>
    </location>
</feature>